<dbReference type="InterPro" id="IPR027417">
    <property type="entry name" value="P-loop_NTPase"/>
</dbReference>
<dbReference type="GO" id="GO:0005524">
    <property type="term" value="F:ATP binding"/>
    <property type="evidence" value="ECO:0007669"/>
    <property type="project" value="UniProtKB-UniRule"/>
</dbReference>
<dbReference type="GO" id="GO:0006275">
    <property type="term" value="P:regulation of DNA replication"/>
    <property type="evidence" value="ECO:0007669"/>
    <property type="project" value="UniProtKB-UniRule"/>
</dbReference>
<dbReference type="GO" id="GO:0005737">
    <property type="term" value="C:cytoplasm"/>
    <property type="evidence" value="ECO:0007669"/>
    <property type="project" value="UniProtKB-SubCell"/>
</dbReference>
<keyword evidence="4 8" id="KW-0547">Nucleotide-binding</keyword>
<dbReference type="InterPro" id="IPR003593">
    <property type="entry name" value="AAA+_ATPase"/>
</dbReference>
<feature type="region of interest" description="Domain III, AAA+ region" evidence="8">
    <location>
        <begin position="112"/>
        <end position="328"/>
    </location>
</feature>
<feature type="binding site" evidence="8">
    <location>
        <position position="159"/>
    </location>
    <ligand>
        <name>ATP</name>
        <dbReference type="ChEBI" id="CHEBI:30616"/>
    </ligand>
</feature>
<dbReference type="InterPro" id="IPR013159">
    <property type="entry name" value="DnaA_C"/>
</dbReference>
<feature type="domain" description="Chromosomal replication initiator DnaA C-terminal" evidence="13">
    <location>
        <begin position="357"/>
        <end position="426"/>
    </location>
</feature>
<evidence type="ECO:0000313" key="15">
    <source>
        <dbReference type="EMBL" id="VYU57220.1"/>
    </source>
</evidence>
<dbReference type="Proteomes" id="UP001299409">
    <property type="component" value="Unassembled WGS sequence"/>
</dbReference>
<keyword evidence="2 8" id="KW-0963">Cytoplasm</keyword>
<accession>A0A6N3FZ41</accession>
<feature type="region of interest" description="Domain IV, binds dsDNA" evidence="8">
    <location>
        <begin position="329"/>
        <end position="451"/>
    </location>
</feature>
<dbReference type="Gene3D" id="3.40.50.300">
    <property type="entry name" value="P-loop containing nucleotide triphosphate hydrolases"/>
    <property type="match status" value="1"/>
</dbReference>
<dbReference type="Gene3D" id="3.30.300.180">
    <property type="match status" value="1"/>
</dbReference>
<dbReference type="Pfam" id="PF08299">
    <property type="entry name" value="Bac_DnaA_C"/>
    <property type="match status" value="1"/>
</dbReference>
<feature type="binding site" evidence="8">
    <location>
        <position position="156"/>
    </location>
    <ligand>
        <name>ATP</name>
        <dbReference type="ChEBI" id="CHEBI:30616"/>
    </ligand>
</feature>
<dbReference type="GO" id="GO:0006270">
    <property type="term" value="P:DNA replication initiation"/>
    <property type="evidence" value="ECO:0007669"/>
    <property type="project" value="UniProtKB-UniRule"/>
</dbReference>
<reference evidence="15" key="1">
    <citation type="submission" date="2019-11" db="EMBL/GenBank/DDBJ databases">
        <authorList>
            <person name="Feng L."/>
        </authorList>
    </citation>
    <scope>NUCLEOTIDE SEQUENCE</scope>
    <source>
        <strain evidence="15">IbartlettiiLFYP30</strain>
    </source>
</reference>
<dbReference type="InterPro" id="IPR020591">
    <property type="entry name" value="Chromosome_initiator_DnaA-like"/>
</dbReference>
<dbReference type="InterPro" id="IPR018312">
    <property type="entry name" value="Chromosome_initiator_DnaA_CS"/>
</dbReference>
<dbReference type="AlphaFoldDB" id="A0A6N3FZ41"/>
<comment type="caution">
    <text evidence="8">Lacks conserved residue(s) required for the propagation of feature annotation.</text>
</comment>
<evidence type="ECO:0000313" key="16">
    <source>
        <dbReference type="Proteomes" id="UP001299409"/>
    </source>
</evidence>
<evidence type="ECO:0000256" key="1">
    <source>
        <dbReference type="ARBA" id="ARBA00006583"/>
    </source>
</evidence>
<dbReference type="PANTHER" id="PTHR30050:SF2">
    <property type="entry name" value="CHROMOSOMAL REPLICATION INITIATOR PROTEIN DNAA"/>
    <property type="match status" value="1"/>
</dbReference>
<feature type="binding site" evidence="8">
    <location>
        <position position="160"/>
    </location>
    <ligand>
        <name>ATP</name>
        <dbReference type="ChEBI" id="CHEBI:30616"/>
    </ligand>
</feature>
<dbReference type="NCBIfam" id="TIGR00362">
    <property type="entry name" value="DnaA"/>
    <property type="match status" value="1"/>
</dbReference>
<sequence>MDIVSLWKKTLQLIKGEVASASFETFFKNTVPIETDSNELTLLAPNEFAEDILRTRYLNLIESCLSQLTSNKFEIKIISDSNEVEQNPLKTSNNNHNINNNSNNNIIRNYPRLNPKYTFDTFVIGNSNRFAHAACVAVAESPAKAYNPLFLYGGVGLGKTHLMHAIGHSIMKEQNDAKVVYVSSEKFTNELINSIKSDKNEEFRNKYRNVDILLIDDIQFIAGKEGTQEEFFHTFNALHEANKQIIISSDRPPKEIPTLEDRLRSRFEMGLIADIQPPDFETRIAILKTKAQIENIDIPNEVMNYIATYIKSNIRELEGALTRVVAYSSLINKDISYDLAVEALKDIVTTSESQEISVNRIKEKVSTTFGIKMDDFNSKKRTRAIAYPRQIAMYLSRELTDLSLPKIGNEFGGRDHTTVIHAHDKISKDLELEKNSELKEKIDKIIVELKG</sequence>
<dbReference type="FunFam" id="1.10.8.60:FF:000003">
    <property type="entry name" value="Chromosomal replication initiator protein DnaA"/>
    <property type="match status" value="1"/>
</dbReference>
<evidence type="ECO:0000256" key="3">
    <source>
        <dbReference type="ARBA" id="ARBA00022705"/>
    </source>
</evidence>
<dbReference type="FunFam" id="3.40.50.300:FF:000150">
    <property type="entry name" value="Chromosomal replication initiator protein DnaA"/>
    <property type="match status" value="1"/>
</dbReference>
<dbReference type="SMART" id="SM00382">
    <property type="entry name" value="AAA"/>
    <property type="match status" value="1"/>
</dbReference>
<dbReference type="InterPro" id="IPR010921">
    <property type="entry name" value="Trp_repressor/repl_initiator"/>
</dbReference>
<proteinExistence type="inferred from homology"/>
<dbReference type="Pfam" id="PF00308">
    <property type="entry name" value="Bac_DnaA"/>
    <property type="match status" value="1"/>
</dbReference>
<dbReference type="PRINTS" id="PR00051">
    <property type="entry name" value="DNAA"/>
</dbReference>
<keyword evidence="7 8" id="KW-0238">DNA-binding</keyword>
<dbReference type="Gene3D" id="1.10.8.60">
    <property type="match status" value="1"/>
</dbReference>
<dbReference type="SUPFAM" id="SSF48295">
    <property type="entry name" value="TrpR-like"/>
    <property type="match status" value="1"/>
</dbReference>
<feature type="region of interest" description="Domain I, interacts with DnaA modulators" evidence="8">
    <location>
        <begin position="1"/>
        <end position="87"/>
    </location>
</feature>
<dbReference type="GO" id="GO:0003688">
    <property type="term" value="F:DNA replication origin binding"/>
    <property type="evidence" value="ECO:0007669"/>
    <property type="project" value="UniProtKB-UniRule"/>
</dbReference>
<comment type="subunit">
    <text evidence="8">Oligomerizes as a right-handed, spiral filament on DNA at oriC.</text>
</comment>
<keyword evidence="16" id="KW-1185">Reference proteome</keyword>
<evidence type="ECO:0000256" key="7">
    <source>
        <dbReference type="ARBA" id="ARBA00023125"/>
    </source>
</evidence>
<dbReference type="InterPro" id="IPR013317">
    <property type="entry name" value="DnaA_dom"/>
</dbReference>
<evidence type="ECO:0000256" key="6">
    <source>
        <dbReference type="ARBA" id="ARBA00023121"/>
    </source>
</evidence>
<dbReference type="SMART" id="SM00760">
    <property type="entry name" value="Bac_DnaA_C"/>
    <property type="match status" value="1"/>
</dbReference>
<dbReference type="Pfam" id="PF11638">
    <property type="entry name" value="DnaA_N"/>
    <property type="match status" value="1"/>
</dbReference>
<dbReference type="CDD" id="cd00009">
    <property type="entry name" value="AAA"/>
    <property type="match status" value="1"/>
</dbReference>
<comment type="subcellular location">
    <subcellularLocation>
        <location evidence="8">Cytoplasm</location>
    </subcellularLocation>
</comment>
<evidence type="ECO:0000313" key="14">
    <source>
        <dbReference type="EMBL" id="MCB5446670.1"/>
    </source>
</evidence>
<dbReference type="PROSITE" id="PS01008">
    <property type="entry name" value="DNAA"/>
    <property type="match status" value="1"/>
</dbReference>
<evidence type="ECO:0000256" key="2">
    <source>
        <dbReference type="ARBA" id="ARBA00022490"/>
    </source>
</evidence>
<comment type="domain">
    <text evidence="8">Domain I is involved in oligomerization and binding regulators, domain II is flexibile and of varying length in different bacteria, domain III forms the AAA+ region, while domain IV binds dsDNA.</text>
</comment>
<dbReference type="SUPFAM" id="SSF52540">
    <property type="entry name" value="P-loop containing nucleoside triphosphate hydrolases"/>
    <property type="match status" value="1"/>
</dbReference>
<name>A0A6N3FZ41_9FIRM</name>
<reference evidence="14 16" key="2">
    <citation type="submission" date="2021-10" db="EMBL/GenBank/DDBJ databases">
        <title>Collection of gut derived symbiotic bacterial strains cultured from healthy donors.</title>
        <authorList>
            <person name="Lin H."/>
            <person name="Littmann E."/>
            <person name="Claire K."/>
            <person name="Pamer E."/>
        </authorList>
    </citation>
    <scope>NUCLEOTIDE SEQUENCE [LARGE SCALE GENOMIC DNA]</scope>
    <source>
        <strain evidence="14 16">MSK.17.68</strain>
    </source>
</reference>
<evidence type="ECO:0000256" key="8">
    <source>
        <dbReference type="HAMAP-Rule" id="MF_00377"/>
    </source>
</evidence>
<protein>
    <recommendedName>
        <fullName evidence="8 9">Chromosomal replication initiator protein DnaA</fullName>
    </recommendedName>
</protein>
<evidence type="ECO:0000256" key="5">
    <source>
        <dbReference type="ARBA" id="ARBA00022840"/>
    </source>
</evidence>
<gene>
    <name evidence="8 15" type="primary">dnaA</name>
    <name evidence="15" type="ORF">IBLFYP30_00644</name>
    <name evidence="14" type="ORF">LIP50_10690</name>
</gene>
<dbReference type="GO" id="GO:0008289">
    <property type="term" value="F:lipid binding"/>
    <property type="evidence" value="ECO:0007669"/>
    <property type="project" value="UniProtKB-KW"/>
</dbReference>
<evidence type="ECO:0000256" key="4">
    <source>
        <dbReference type="ARBA" id="ARBA00022741"/>
    </source>
</evidence>
<organism evidence="15">
    <name type="scientific">Intestinibacter bartlettii</name>
    <dbReference type="NCBI Taxonomy" id="261299"/>
    <lineage>
        <taxon>Bacteria</taxon>
        <taxon>Bacillati</taxon>
        <taxon>Bacillota</taxon>
        <taxon>Clostridia</taxon>
        <taxon>Peptostreptococcales</taxon>
        <taxon>Peptostreptococcaceae</taxon>
        <taxon>Intestinibacter</taxon>
    </lineage>
</organism>
<dbReference type="InterPro" id="IPR038454">
    <property type="entry name" value="DnaA_N_sf"/>
</dbReference>
<keyword evidence="6 8" id="KW-0446">Lipid-binding</keyword>
<feature type="binding site" evidence="8">
    <location>
        <position position="158"/>
    </location>
    <ligand>
        <name>ATP</name>
        <dbReference type="ChEBI" id="CHEBI:30616"/>
    </ligand>
</feature>
<evidence type="ECO:0000259" key="12">
    <source>
        <dbReference type="SMART" id="SM00382"/>
    </source>
</evidence>
<dbReference type="GO" id="GO:0005886">
    <property type="term" value="C:plasma membrane"/>
    <property type="evidence" value="ECO:0007669"/>
    <property type="project" value="TreeGrafter"/>
</dbReference>
<evidence type="ECO:0000256" key="11">
    <source>
        <dbReference type="RuleBase" id="RU004227"/>
    </source>
</evidence>
<evidence type="ECO:0000256" key="10">
    <source>
        <dbReference type="RuleBase" id="RU000577"/>
    </source>
</evidence>
<dbReference type="Gene3D" id="1.10.1750.10">
    <property type="match status" value="1"/>
</dbReference>
<keyword evidence="3 8" id="KW-0235">DNA replication</keyword>
<evidence type="ECO:0000256" key="9">
    <source>
        <dbReference type="NCBIfam" id="TIGR00362"/>
    </source>
</evidence>
<dbReference type="NCBIfam" id="NF010686">
    <property type="entry name" value="PRK14086.1"/>
    <property type="match status" value="1"/>
</dbReference>
<dbReference type="RefSeq" id="WP_007285205.1">
    <property type="nucleotide sequence ID" value="NZ_BAABXU010000001.1"/>
</dbReference>
<dbReference type="EMBL" id="CACRUE010000046">
    <property type="protein sequence ID" value="VYU57220.1"/>
    <property type="molecule type" value="Genomic_DNA"/>
</dbReference>
<dbReference type="EMBL" id="JAJBMB010000011">
    <property type="protein sequence ID" value="MCB5446670.1"/>
    <property type="molecule type" value="Genomic_DNA"/>
</dbReference>
<dbReference type="GeneID" id="89563711"/>
<evidence type="ECO:0000259" key="13">
    <source>
        <dbReference type="SMART" id="SM00760"/>
    </source>
</evidence>
<feature type="domain" description="AAA+ ATPase" evidence="12">
    <location>
        <begin position="145"/>
        <end position="273"/>
    </location>
</feature>
<keyword evidence="5 8" id="KW-0067">ATP-binding</keyword>
<comment type="similarity">
    <text evidence="1 8 11">Belongs to the DnaA family.</text>
</comment>
<dbReference type="PANTHER" id="PTHR30050">
    <property type="entry name" value="CHROMOSOMAL REPLICATION INITIATOR PROTEIN DNAA"/>
    <property type="match status" value="1"/>
</dbReference>
<dbReference type="InterPro" id="IPR024633">
    <property type="entry name" value="DnaA_N_dom"/>
</dbReference>
<dbReference type="CDD" id="cd06571">
    <property type="entry name" value="Bac_DnaA_C"/>
    <property type="match status" value="1"/>
</dbReference>
<dbReference type="InterPro" id="IPR001957">
    <property type="entry name" value="Chromosome_initiator_DnaA"/>
</dbReference>
<comment type="function">
    <text evidence="8 10">Plays an essential role in the initiation and regulation of chromosomal replication. ATP-DnaA binds to the origin of replication (oriC) to initiate formation of the DNA replication initiation complex once per cell cycle. Binds the DnaA box (a 9 base pair repeat at the origin) and separates the double-stranded (ds)DNA. Forms a right-handed helical filament on oriC DNA; dsDNA binds to the exterior of the filament while single-stranded (ss)DNA is stabiized in the filament's interior. The ATP-DnaA-oriC complex binds and stabilizes one strand of the AT-rich DNA unwinding element (DUE), permitting loading of DNA polymerase. After initiation quickly degrades to an ADP-DnaA complex that is not apt for DNA replication. Binds acidic phospholipids.</text>
</comment>
<dbReference type="HAMAP" id="MF_00377">
    <property type="entry name" value="DnaA_bact"/>
    <property type="match status" value="1"/>
</dbReference>